<organism evidence="1 2">
    <name type="scientific">Ancylostoma ceylanicum</name>
    <dbReference type="NCBI Taxonomy" id="53326"/>
    <lineage>
        <taxon>Eukaryota</taxon>
        <taxon>Metazoa</taxon>
        <taxon>Ecdysozoa</taxon>
        <taxon>Nematoda</taxon>
        <taxon>Chromadorea</taxon>
        <taxon>Rhabditida</taxon>
        <taxon>Rhabditina</taxon>
        <taxon>Rhabditomorpha</taxon>
        <taxon>Strongyloidea</taxon>
        <taxon>Ancylostomatidae</taxon>
        <taxon>Ancylostomatinae</taxon>
        <taxon>Ancylostoma</taxon>
    </lineage>
</organism>
<comment type="caution">
    <text evidence="1">The sequence shown here is derived from an EMBL/GenBank/DDBJ whole genome shotgun (WGS) entry which is preliminary data.</text>
</comment>
<evidence type="ECO:0000313" key="1">
    <source>
        <dbReference type="EMBL" id="EYC32523.1"/>
    </source>
</evidence>
<proteinExistence type="predicted"/>
<keyword evidence="2" id="KW-1185">Reference proteome</keyword>
<gene>
    <name evidence="1" type="primary">Acey_s0003.g1628</name>
    <name evidence="1" type="ORF">Y032_0003g1628</name>
</gene>
<sequence>MKFRNKLINQSPVALHCLSLGDERVDHSSDGYSLEPLQKHFLRRCNNLSGFLNSHSGRKRILSLCNWEPKCIFVAAAIPAIMGARNSCLCIRTGSLSSPC</sequence>
<reference evidence="2" key="1">
    <citation type="journal article" date="2015" name="Nat. Genet.">
        <title>The genome and transcriptome of the zoonotic hookworm Ancylostoma ceylanicum identify infection-specific gene families.</title>
        <authorList>
            <person name="Schwarz E.M."/>
            <person name="Hu Y."/>
            <person name="Antoshechkin I."/>
            <person name="Miller M.M."/>
            <person name="Sternberg P.W."/>
            <person name="Aroian R.V."/>
        </authorList>
    </citation>
    <scope>NUCLEOTIDE SEQUENCE</scope>
    <source>
        <strain evidence="2">HY135</strain>
    </source>
</reference>
<name>A0A016W0K1_9BILA</name>
<dbReference type="EMBL" id="JARK01001339">
    <property type="protein sequence ID" value="EYC32523.1"/>
    <property type="molecule type" value="Genomic_DNA"/>
</dbReference>
<protein>
    <submittedName>
        <fullName evidence="1">Uncharacterized protein</fullName>
    </submittedName>
</protein>
<evidence type="ECO:0000313" key="2">
    <source>
        <dbReference type="Proteomes" id="UP000024635"/>
    </source>
</evidence>
<accession>A0A016W0K1</accession>
<dbReference type="AlphaFoldDB" id="A0A016W0K1"/>
<dbReference type="Proteomes" id="UP000024635">
    <property type="component" value="Unassembled WGS sequence"/>
</dbReference>